<dbReference type="RefSeq" id="WP_152660574.1">
    <property type="nucleotide sequence ID" value="NZ_CP036422.1"/>
</dbReference>
<dbReference type="SUPFAM" id="SSF56300">
    <property type="entry name" value="Metallo-dependent phosphatases"/>
    <property type="match status" value="1"/>
</dbReference>
<dbReference type="AlphaFoldDB" id="A0A5P9NFB8"/>
<sequence>MATYVVGDIQGCLEPLKCVLETVKFNPAEDVLWSAGDIVNRGPDCLGTLRFMYEMRDSLVMVLGNHDLHLLAVACGARRPSKSDTLDEILDAPDRNRLIEWLIHQPLVHHEHGYTLVHAGIPPQWSIKKALKRAREVEATLRGPDCVEFLRNMYGNQPAIWNKKLEGMERLRVITNYLTRMRYCTREGHLDLVSKGPEPPCEGKKVSAWFAHPKRKAAKDKILFGHWASLNGRTCSTNAIGLDTGCVWGGTLSLYCLDTSAWTRCRCENGRPVA</sequence>
<dbReference type="Gene3D" id="3.60.21.10">
    <property type="match status" value="1"/>
</dbReference>
<evidence type="ECO:0000313" key="7">
    <source>
        <dbReference type="EMBL" id="QFU74462.1"/>
    </source>
</evidence>
<dbReference type="OrthoDB" id="9807890at2"/>
<feature type="domain" description="Calcineurin-like phosphoesterase" evidence="6">
    <location>
        <begin position="3"/>
        <end position="152"/>
    </location>
</feature>
<dbReference type="PIRSF" id="PIRSF000903">
    <property type="entry name" value="B5n-ttraPtase_sm"/>
    <property type="match status" value="1"/>
</dbReference>
<evidence type="ECO:0000256" key="4">
    <source>
        <dbReference type="ARBA" id="ARBA00049417"/>
    </source>
</evidence>
<dbReference type="InterPro" id="IPR029052">
    <property type="entry name" value="Metallo-depent_PP-like"/>
</dbReference>
<keyword evidence="8" id="KW-1185">Reference proteome</keyword>
<evidence type="ECO:0000313" key="8">
    <source>
        <dbReference type="Proteomes" id="UP000326287"/>
    </source>
</evidence>
<dbReference type="HAMAP" id="MF_00199">
    <property type="entry name" value="ApaH"/>
    <property type="match status" value="1"/>
</dbReference>
<dbReference type="NCBIfam" id="NF001204">
    <property type="entry name" value="PRK00166.1"/>
    <property type="match status" value="1"/>
</dbReference>
<dbReference type="NCBIfam" id="TIGR00668">
    <property type="entry name" value="apaH"/>
    <property type="match status" value="1"/>
</dbReference>
<gene>
    <name evidence="5" type="primary">apaH</name>
    <name evidence="7" type="ORF">EY643_01650</name>
</gene>
<dbReference type="PANTHER" id="PTHR40942">
    <property type="match status" value="1"/>
</dbReference>
<dbReference type="KEGG" id="halc:EY643_01650"/>
<proteinExistence type="inferred from homology"/>
<evidence type="ECO:0000256" key="1">
    <source>
        <dbReference type="ARBA" id="ARBA00003413"/>
    </source>
</evidence>
<evidence type="ECO:0000256" key="3">
    <source>
        <dbReference type="ARBA" id="ARBA00022801"/>
    </source>
</evidence>
<dbReference type="CDD" id="cd07422">
    <property type="entry name" value="MPP_ApaH"/>
    <property type="match status" value="1"/>
</dbReference>
<name>A0A5P9NFB8_9GAMM</name>
<evidence type="ECO:0000256" key="2">
    <source>
        <dbReference type="ARBA" id="ARBA00005419"/>
    </source>
</evidence>
<comment type="similarity">
    <text evidence="2 5">Belongs to the Ap4A hydrolase family.</text>
</comment>
<dbReference type="Pfam" id="PF00149">
    <property type="entry name" value="Metallophos"/>
    <property type="match status" value="1"/>
</dbReference>
<dbReference type="Proteomes" id="UP000326287">
    <property type="component" value="Chromosome"/>
</dbReference>
<dbReference type="PANTHER" id="PTHR40942:SF4">
    <property type="entry name" value="CYTOCHROME C5"/>
    <property type="match status" value="1"/>
</dbReference>
<organism evidence="7 8">
    <name type="scientific">Halioglobus maricola</name>
    <dbReference type="NCBI Taxonomy" id="2601894"/>
    <lineage>
        <taxon>Bacteria</taxon>
        <taxon>Pseudomonadati</taxon>
        <taxon>Pseudomonadota</taxon>
        <taxon>Gammaproteobacteria</taxon>
        <taxon>Cellvibrionales</taxon>
        <taxon>Halieaceae</taxon>
        <taxon>Halioglobus</taxon>
    </lineage>
</organism>
<dbReference type="EMBL" id="CP036422">
    <property type="protein sequence ID" value="QFU74462.1"/>
    <property type="molecule type" value="Genomic_DNA"/>
</dbReference>
<evidence type="ECO:0000259" key="6">
    <source>
        <dbReference type="Pfam" id="PF00149"/>
    </source>
</evidence>
<dbReference type="GO" id="GO:0008803">
    <property type="term" value="F:bis(5'-nucleosyl)-tetraphosphatase (symmetrical) activity"/>
    <property type="evidence" value="ECO:0007669"/>
    <property type="project" value="UniProtKB-UniRule"/>
</dbReference>
<comment type="function">
    <text evidence="1 5">Hydrolyzes diadenosine 5',5'''-P1,P4-tetraphosphate to yield ADP.</text>
</comment>
<reference evidence="7 8" key="1">
    <citation type="submission" date="2019-02" db="EMBL/GenBank/DDBJ databases">
        <authorList>
            <person name="Li S.-H."/>
        </authorList>
    </citation>
    <scope>NUCLEOTIDE SEQUENCE [LARGE SCALE GENOMIC DNA]</scope>
    <source>
        <strain evidence="7 8">IMCC14385</strain>
    </source>
</reference>
<dbReference type="InterPro" id="IPR004843">
    <property type="entry name" value="Calcineurin-like_PHP"/>
</dbReference>
<accession>A0A5P9NFB8</accession>
<evidence type="ECO:0000256" key="5">
    <source>
        <dbReference type="HAMAP-Rule" id="MF_00199"/>
    </source>
</evidence>
<protein>
    <recommendedName>
        <fullName evidence="5">Bis(5'-nucleosyl)-tetraphosphatase, symmetrical</fullName>
        <ecNumber evidence="5">3.6.1.41</ecNumber>
    </recommendedName>
    <alternativeName>
        <fullName evidence="5">Ap4A hydrolase</fullName>
    </alternativeName>
    <alternativeName>
        <fullName evidence="5">Diadenosine 5',5'''-P1,P4-tetraphosphate pyrophosphohydrolase</fullName>
    </alternativeName>
    <alternativeName>
        <fullName evidence="5">Diadenosine tetraphosphatase</fullName>
    </alternativeName>
</protein>
<dbReference type="EC" id="3.6.1.41" evidence="5"/>
<comment type="catalytic activity">
    <reaction evidence="4 5">
        <text>P(1),P(4)-bis(5'-adenosyl) tetraphosphate + H2O = 2 ADP + 2 H(+)</text>
        <dbReference type="Rhea" id="RHEA:24252"/>
        <dbReference type="ChEBI" id="CHEBI:15377"/>
        <dbReference type="ChEBI" id="CHEBI:15378"/>
        <dbReference type="ChEBI" id="CHEBI:58141"/>
        <dbReference type="ChEBI" id="CHEBI:456216"/>
        <dbReference type="EC" id="3.6.1.41"/>
    </reaction>
</comment>
<dbReference type="InterPro" id="IPR004617">
    <property type="entry name" value="ApaH"/>
</dbReference>
<keyword evidence="3 5" id="KW-0378">Hydrolase</keyword>